<name>A0AAV2RGH1_MEGNR</name>
<dbReference type="GO" id="GO:0036297">
    <property type="term" value="P:interstrand cross-link repair"/>
    <property type="evidence" value="ECO:0007669"/>
    <property type="project" value="TreeGrafter"/>
</dbReference>
<protein>
    <recommendedName>
        <fullName evidence="4">Exonuclease V</fullName>
    </recommendedName>
</protein>
<evidence type="ECO:0000313" key="2">
    <source>
        <dbReference type="EMBL" id="CAL4123098.1"/>
    </source>
</evidence>
<sequence>MHLGYENPRQEYELDGTVLSETSKERDLGVVIDTPKFSRKDKSTKDLNVQGDLKRKSCDIAEEGESSKKYMRKIDSSSTPIDSLRNGYLWVSDFSKQLWCEQQMEYTYLLPKSVVKELETDEAKKGTDFHLARELEVQEYVDIKVESNEDIFAVKVLNLVIALKKLQRQTDLVHREVPIFGLVKGVFVIGKIDEIRMDDVDFTIDIVDLKTRKFKALPKKSQKATHSLQLMIYKQLFDDLVRGLLPRHSMSKILKLDLTKALGADIVKHITQDMRHLEFPKPPEGKWHLSALLDETRATAEGLPFISRLFNEYVWQEDGESFAMDEIKYDDQWLDKQVGRCISYWTGQREASGVDVEDAWKCHSCNFQDDCSWISKKLQERKEELKRREDEKKSDTCKRTTIMYNNKDKGC</sequence>
<dbReference type="PANTHER" id="PTHR14464:SF4">
    <property type="entry name" value="EXONUCLEASE V"/>
    <property type="match status" value="1"/>
</dbReference>
<feature type="non-terminal residue" evidence="2">
    <location>
        <position position="411"/>
    </location>
</feature>
<dbReference type="InterPro" id="IPR011604">
    <property type="entry name" value="PDDEXK-like_dom_sf"/>
</dbReference>
<dbReference type="EMBL" id="CAXKWB010021301">
    <property type="protein sequence ID" value="CAL4123098.1"/>
    <property type="molecule type" value="Genomic_DNA"/>
</dbReference>
<dbReference type="PANTHER" id="PTHR14464">
    <property type="entry name" value="EXONUCLEASE V"/>
    <property type="match status" value="1"/>
</dbReference>
<dbReference type="GO" id="GO:0045145">
    <property type="term" value="F:single-stranded DNA 5'-3' DNA exonuclease activity"/>
    <property type="evidence" value="ECO:0007669"/>
    <property type="project" value="InterPro"/>
</dbReference>
<proteinExistence type="inferred from homology"/>
<dbReference type="InterPro" id="IPR019190">
    <property type="entry name" value="EXOV"/>
</dbReference>
<dbReference type="Proteomes" id="UP001497623">
    <property type="component" value="Unassembled WGS sequence"/>
</dbReference>
<dbReference type="GO" id="GO:0005634">
    <property type="term" value="C:nucleus"/>
    <property type="evidence" value="ECO:0007669"/>
    <property type="project" value="TreeGrafter"/>
</dbReference>
<evidence type="ECO:0008006" key="4">
    <source>
        <dbReference type="Google" id="ProtNLM"/>
    </source>
</evidence>
<keyword evidence="3" id="KW-1185">Reference proteome</keyword>
<gene>
    <name evidence="2" type="ORF">MNOR_LOCUS23786</name>
</gene>
<accession>A0AAV2RGH1</accession>
<dbReference type="AlphaFoldDB" id="A0AAV2RGH1"/>
<reference evidence="2 3" key="1">
    <citation type="submission" date="2024-05" db="EMBL/GenBank/DDBJ databases">
        <authorList>
            <person name="Wallberg A."/>
        </authorList>
    </citation>
    <scope>NUCLEOTIDE SEQUENCE [LARGE SCALE GENOMIC DNA]</scope>
</reference>
<evidence type="ECO:0000256" key="1">
    <source>
        <dbReference type="ARBA" id="ARBA00009797"/>
    </source>
</evidence>
<comment type="similarity">
    <text evidence="1">Belongs to the EXO5 family.</text>
</comment>
<organism evidence="2 3">
    <name type="scientific">Meganyctiphanes norvegica</name>
    <name type="common">Northern krill</name>
    <name type="synonym">Thysanopoda norvegica</name>
    <dbReference type="NCBI Taxonomy" id="48144"/>
    <lineage>
        <taxon>Eukaryota</taxon>
        <taxon>Metazoa</taxon>
        <taxon>Ecdysozoa</taxon>
        <taxon>Arthropoda</taxon>
        <taxon>Crustacea</taxon>
        <taxon>Multicrustacea</taxon>
        <taxon>Malacostraca</taxon>
        <taxon>Eumalacostraca</taxon>
        <taxon>Eucarida</taxon>
        <taxon>Euphausiacea</taxon>
        <taxon>Euphausiidae</taxon>
        <taxon>Meganyctiphanes</taxon>
    </lineage>
</organism>
<dbReference type="Gene3D" id="3.90.320.10">
    <property type="match status" value="1"/>
</dbReference>
<evidence type="ECO:0000313" key="3">
    <source>
        <dbReference type="Proteomes" id="UP001497623"/>
    </source>
</evidence>
<dbReference type="Pfam" id="PF09810">
    <property type="entry name" value="Exo5"/>
    <property type="match status" value="3"/>
</dbReference>
<comment type="caution">
    <text evidence="2">The sequence shown here is derived from an EMBL/GenBank/DDBJ whole genome shotgun (WGS) entry which is preliminary data.</text>
</comment>